<organism evidence="3">
    <name type="scientific">Triticum aestivum</name>
    <name type="common">Wheat</name>
    <dbReference type="NCBI Taxonomy" id="4565"/>
    <lineage>
        <taxon>Eukaryota</taxon>
        <taxon>Viridiplantae</taxon>
        <taxon>Streptophyta</taxon>
        <taxon>Embryophyta</taxon>
        <taxon>Tracheophyta</taxon>
        <taxon>Spermatophyta</taxon>
        <taxon>Magnoliopsida</taxon>
        <taxon>Liliopsida</taxon>
        <taxon>Poales</taxon>
        <taxon>Poaceae</taxon>
        <taxon>BOP clade</taxon>
        <taxon>Pooideae</taxon>
        <taxon>Triticodae</taxon>
        <taxon>Triticeae</taxon>
        <taxon>Triticinae</taxon>
        <taxon>Triticum</taxon>
    </lineage>
</organism>
<proteinExistence type="predicted"/>
<dbReference type="SMART" id="SM00256">
    <property type="entry name" value="FBOX"/>
    <property type="match status" value="1"/>
</dbReference>
<dbReference type="PANTHER" id="PTHR31672">
    <property type="entry name" value="BNACNNG10540D PROTEIN"/>
    <property type="match status" value="1"/>
</dbReference>
<dbReference type="Proteomes" id="UP000019116">
    <property type="component" value="Chromosome 7B"/>
</dbReference>
<feature type="region of interest" description="Disordered" evidence="1">
    <location>
        <begin position="1"/>
        <end position="45"/>
    </location>
</feature>
<dbReference type="Gramene" id="TraesCS7B02G300900.1">
    <property type="protein sequence ID" value="TraesCS7B02G300900.1.cds1"/>
    <property type="gene ID" value="TraesCS7B02G300900"/>
</dbReference>
<reference evidence="3" key="2">
    <citation type="submission" date="2018-10" db="UniProtKB">
        <authorList>
            <consortium name="EnsemblPlants"/>
        </authorList>
    </citation>
    <scope>IDENTIFICATION</scope>
</reference>
<dbReference type="InterPro" id="IPR050796">
    <property type="entry name" value="SCF_F-box_component"/>
</dbReference>
<evidence type="ECO:0000259" key="2">
    <source>
        <dbReference type="SMART" id="SM00256"/>
    </source>
</evidence>
<evidence type="ECO:0000256" key="1">
    <source>
        <dbReference type="SAM" id="MobiDB-lite"/>
    </source>
</evidence>
<evidence type="ECO:0000313" key="3">
    <source>
        <dbReference type="EnsemblPlants" id="TraesCS7B02G300900.1.cds1"/>
    </source>
</evidence>
<accession>A0A3B6SH04</accession>
<evidence type="ECO:0000313" key="4">
    <source>
        <dbReference type="Proteomes" id="UP000019116"/>
    </source>
</evidence>
<dbReference type="Gramene" id="TraesWEE_scaffold_135880_01G000100.1">
    <property type="protein sequence ID" value="TraesWEE_scaffold_135880_01G000100.1"/>
    <property type="gene ID" value="TraesWEE_scaffold_135880_01G000100"/>
</dbReference>
<reference evidence="3" key="1">
    <citation type="submission" date="2018-08" db="EMBL/GenBank/DDBJ databases">
        <authorList>
            <person name="Rossello M."/>
        </authorList>
    </citation>
    <scope>NUCLEOTIDE SEQUENCE [LARGE SCALE GENOMIC DNA]</scope>
    <source>
        <strain evidence="3">cv. Chinese Spring</strain>
    </source>
</reference>
<name>A0A3B6SH04_WHEAT</name>
<sequence length="337" mass="37989">MIKTSPQTSVTKPGSDEPFARFKRHDRATTRKASMGEGKRSNWESTETTAMERYFSTDVLVDILQRLPPSSRRRARLVCQVWRDVVDERTTEMQSRAKPLLWHTGNAVAYVVDDPSSARSCRQLWRSAAKGRNSEAVQLVGTCNGLLCLCDDEERAGGALTVVNPATGAKLPIPPLPCAGPLVGRQTTEKWSKEEAWHEAYCFAYHPTTGKHKVVHVPCSYERVCEFRGHASAQAWVLEEEGQRWSRRYILEQRVPLPHFAYAGECILTVRNGASFYAHRRKDAASSGRRLRRDEDNGVVRVGHEDEGRLVVNMGGYVGDYYRTFAYAKTMEPLQIG</sequence>
<dbReference type="AlphaFoldDB" id="A0A3B6SH04"/>
<feature type="compositionally biased region" description="Polar residues" evidence="1">
    <location>
        <begin position="1"/>
        <end position="12"/>
    </location>
</feature>
<feature type="domain" description="F-box" evidence="2">
    <location>
        <begin position="55"/>
        <end position="96"/>
    </location>
</feature>
<dbReference type="PANTHER" id="PTHR31672:SF13">
    <property type="entry name" value="F-BOX PROTEIN CPR30-LIKE"/>
    <property type="match status" value="1"/>
</dbReference>
<keyword evidence="4" id="KW-1185">Reference proteome</keyword>
<dbReference type="Gramene" id="TraesCAD_scaffold_120125_01G000100.1">
    <property type="protein sequence ID" value="TraesCAD_scaffold_120125_01G000100.1"/>
    <property type="gene ID" value="TraesCAD_scaffold_120125_01G000100"/>
</dbReference>
<dbReference type="Gramene" id="TraesCLE_scaffold_075657_01G000200.1">
    <property type="protein sequence ID" value="TraesCLE_scaffold_075657_01G000200.1"/>
    <property type="gene ID" value="TraesCLE_scaffold_075657_01G000200"/>
</dbReference>
<dbReference type="EnsemblPlants" id="TraesCS7B02G300900.1">
    <property type="protein sequence ID" value="TraesCS7B02G300900.1.cds1"/>
    <property type="gene ID" value="TraesCS7B02G300900"/>
</dbReference>
<dbReference type="Pfam" id="PF00646">
    <property type="entry name" value="F-box"/>
    <property type="match status" value="1"/>
</dbReference>
<dbReference type="InterPro" id="IPR036047">
    <property type="entry name" value="F-box-like_dom_sf"/>
</dbReference>
<dbReference type="STRING" id="4565.A0A3B6SH04"/>
<dbReference type="Gramene" id="TraesCS7B03G0807600.1">
    <property type="protein sequence ID" value="TraesCS7B03G0807600.1.CDS1"/>
    <property type="gene ID" value="TraesCS7B03G0807600"/>
</dbReference>
<protein>
    <recommendedName>
        <fullName evidence="2">F-box domain-containing protein</fullName>
    </recommendedName>
</protein>
<dbReference type="SUPFAM" id="SSF81383">
    <property type="entry name" value="F-box domain"/>
    <property type="match status" value="1"/>
</dbReference>
<dbReference type="Gramene" id="TraesRN7B0100813800.1">
    <property type="protein sequence ID" value="TraesRN7B0100813800.1"/>
    <property type="gene ID" value="TraesRN7B0100813800"/>
</dbReference>
<dbReference type="InterPro" id="IPR001810">
    <property type="entry name" value="F-box_dom"/>
</dbReference>
<dbReference type="Gene3D" id="1.20.1280.50">
    <property type="match status" value="1"/>
</dbReference>